<keyword evidence="3" id="KW-1185">Reference proteome</keyword>
<evidence type="ECO:0000313" key="3">
    <source>
        <dbReference type="Proteomes" id="UP000184368"/>
    </source>
</evidence>
<feature type="transmembrane region" description="Helical" evidence="1">
    <location>
        <begin position="44"/>
        <end position="76"/>
    </location>
</feature>
<evidence type="ECO:0000256" key="1">
    <source>
        <dbReference type="SAM" id="Phobius"/>
    </source>
</evidence>
<protein>
    <recommendedName>
        <fullName evidence="4">DoxX-like family protein</fullName>
    </recommendedName>
</protein>
<gene>
    <name evidence="2" type="ORF">SAMN05444008_104125</name>
</gene>
<organism evidence="2 3">
    <name type="scientific">Cnuella takakiae</name>
    <dbReference type="NCBI Taxonomy" id="1302690"/>
    <lineage>
        <taxon>Bacteria</taxon>
        <taxon>Pseudomonadati</taxon>
        <taxon>Bacteroidota</taxon>
        <taxon>Chitinophagia</taxon>
        <taxon>Chitinophagales</taxon>
        <taxon>Chitinophagaceae</taxon>
        <taxon>Cnuella</taxon>
    </lineage>
</organism>
<keyword evidence="1" id="KW-0472">Membrane</keyword>
<reference evidence="2 3" key="1">
    <citation type="submission" date="2016-11" db="EMBL/GenBank/DDBJ databases">
        <authorList>
            <person name="Jaros S."/>
            <person name="Januszkiewicz K."/>
            <person name="Wedrychowicz H."/>
        </authorList>
    </citation>
    <scope>NUCLEOTIDE SEQUENCE [LARGE SCALE GENOMIC DNA]</scope>
    <source>
        <strain evidence="2 3">DSM 26897</strain>
    </source>
</reference>
<sequence>MAALSAVLLIGFAFLPWVHLDTNNLTLTGVNDMGLNYGPRGKGHIYFAVLCLAMILIGRNWSMLIAIVVAVINVAFAGSHIYVYRCMAGDCPEKLYGLYLAMAASLSLLLFLMYSPVRPGNDNS</sequence>
<evidence type="ECO:0000313" key="2">
    <source>
        <dbReference type="EMBL" id="SHE99778.1"/>
    </source>
</evidence>
<dbReference type="EMBL" id="FQUO01000004">
    <property type="protein sequence ID" value="SHE99778.1"/>
    <property type="molecule type" value="Genomic_DNA"/>
</dbReference>
<keyword evidence="1" id="KW-0812">Transmembrane</keyword>
<evidence type="ECO:0008006" key="4">
    <source>
        <dbReference type="Google" id="ProtNLM"/>
    </source>
</evidence>
<dbReference type="AlphaFoldDB" id="A0A1M4Y259"/>
<feature type="transmembrane region" description="Helical" evidence="1">
    <location>
        <begin position="96"/>
        <end position="114"/>
    </location>
</feature>
<dbReference type="Proteomes" id="UP000184368">
    <property type="component" value="Unassembled WGS sequence"/>
</dbReference>
<accession>A0A1M4Y259</accession>
<name>A0A1M4Y259_9BACT</name>
<keyword evidence="1" id="KW-1133">Transmembrane helix</keyword>
<proteinExistence type="predicted"/>